<dbReference type="Gene3D" id="3.30.710.10">
    <property type="entry name" value="Potassium Channel Kv1.1, Chain A"/>
    <property type="match status" value="1"/>
</dbReference>
<accession>A0A9N9IKX1</accession>
<name>A0A9N9IKX1_9GLOM</name>
<evidence type="ECO:0000259" key="2">
    <source>
        <dbReference type="PROSITE" id="PS51886"/>
    </source>
</evidence>
<dbReference type="Proteomes" id="UP000789342">
    <property type="component" value="Unassembled WGS sequence"/>
</dbReference>
<sequence length="473" mass="54792">MRKNLLEGLSKDFGEYLKEGGGYDVKIHIGEHHDQKTFEAHSMVLAARSPYFRREISDIPLNSRKSVIELRESEIPPNVFELLLRYIYTGIVPLHNPESEDFLDILLATNEPLLSNDPSSVVDFILTADKLELSELVNYLQNVLIEDRTEWLYKNIDKVYSRISRHHSLKILKDFYKDIIRTNVELMFQSDNFFSMPLNDVILMVSRDDLLVDEVEVWNQVVRWCVSQFPDLSRNPEHWTSKECDDVRSKMENFIDLIRWASISGDEFTVHVVPYAKILPVRLYQDLVRYHVNQNERPRSLDLPRRVGKIESDLISFKHASLISQWVKDQNEKSIWQWFASKKEVNAEKKTVQYRYNLLIRGSQNGFSKSDFLEACQYKGPTITLVRLEGSDLIIGGYNPTPWAPSEKPNPRTRKSFIFAFDNVRGDPVEVGRASKLENSGTYPIVSITDEGLKFGKDLSLTFTDIHNEIGPT</sequence>
<dbReference type="Gene3D" id="1.25.40.420">
    <property type="match status" value="1"/>
</dbReference>
<dbReference type="Pfam" id="PF07534">
    <property type="entry name" value="TLD"/>
    <property type="match status" value="1"/>
</dbReference>
<feature type="domain" description="TLDc" evidence="2">
    <location>
        <begin position="325"/>
        <end position="473"/>
    </location>
</feature>
<evidence type="ECO:0000313" key="3">
    <source>
        <dbReference type="EMBL" id="CAG8738358.1"/>
    </source>
</evidence>
<dbReference type="PROSITE" id="PS51886">
    <property type="entry name" value="TLDC"/>
    <property type="match status" value="1"/>
</dbReference>
<protein>
    <submittedName>
        <fullName evidence="3">8308_t:CDS:1</fullName>
    </submittedName>
</protein>
<dbReference type="InterPro" id="IPR006571">
    <property type="entry name" value="TLDc_dom"/>
</dbReference>
<comment type="caution">
    <text evidence="3">The sequence shown here is derived from an EMBL/GenBank/DDBJ whole genome shotgun (WGS) entry which is preliminary data.</text>
</comment>
<evidence type="ECO:0000259" key="1">
    <source>
        <dbReference type="PROSITE" id="PS50097"/>
    </source>
</evidence>
<dbReference type="InterPro" id="IPR000210">
    <property type="entry name" value="BTB/POZ_dom"/>
</dbReference>
<dbReference type="Pfam" id="PF07707">
    <property type="entry name" value="BACK"/>
    <property type="match status" value="1"/>
</dbReference>
<dbReference type="Pfam" id="PF00651">
    <property type="entry name" value="BTB"/>
    <property type="match status" value="1"/>
</dbReference>
<dbReference type="InterPro" id="IPR011333">
    <property type="entry name" value="SKP1/BTB/POZ_sf"/>
</dbReference>
<proteinExistence type="predicted"/>
<dbReference type="OrthoDB" id="684045at2759"/>
<feature type="non-terminal residue" evidence="3">
    <location>
        <position position="1"/>
    </location>
</feature>
<dbReference type="PANTHER" id="PTHR24410:SF23">
    <property type="entry name" value="BTB DOMAIN-CONTAINING PROTEIN-RELATED"/>
    <property type="match status" value="1"/>
</dbReference>
<keyword evidence="4" id="KW-1185">Reference proteome</keyword>
<dbReference type="InterPro" id="IPR051481">
    <property type="entry name" value="BTB-POZ/Galectin-3-binding"/>
</dbReference>
<dbReference type="CDD" id="cd18186">
    <property type="entry name" value="BTB_POZ_ZBTB_KLHL-like"/>
    <property type="match status" value="1"/>
</dbReference>
<dbReference type="SMART" id="SM00225">
    <property type="entry name" value="BTB"/>
    <property type="match status" value="1"/>
</dbReference>
<feature type="domain" description="BTB" evidence="1">
    <location>
        <begin position="23"/>
        <end position="96"/>
    </location>
</feature>
<dbReference type="SUPFAM" id="SSF54695">
    <property type="entry name" value="POZ domain"/>
    <property type="match status" value="1"/>
</dbReference>
<dbReference type="PANTHER" id="PTHR24410">
    <property type="entry name" value="HL07962P-RELATED"/>
    <property type="match status" value="1"/>
</dbReference>
<organism evidence="3 4">
    <name type="scientific">Acaulospora morrowiae</name>
    <dbReference type="NCBI Taxonomy" id="94023"/>
    <lineage>
        <taxon>Eukaryota</taxon>
        <taxon>Fungi</taxon>
        <taxon>Fungi incertae sedis</taxon>
        <taxon>Mucoromycota</taxon>
        <taxon>Glomeromycotina</taxon>
        <taxon>Glomeromycetes</taxon>
        <taxon>Diversisporales</taxon>
        <taxon>Acaulosporaceae</taxon>
        <taxon>Acaulospora</taxon>
    </lineage>
</organism>
<dbReference type="InterPro" id="IPR011705">
    <property type="entry name" value="BACK"/>
</dbReference>
<evidence type="ECO:0000313" key="4">
    <source>
        <dbReference type="Proteomes" id="UP000789342"/>
    </source>
</evidence>
<dbReference type="AlphaFoldDB" id="A0A9N9IKX1"/>
<gene>
    <name evidence="3" type="ORF">AMORRO_LOCUS14536</name>
</gene>
<dbReference type="EMBL" id="CAJVPV010029321">
    <property type="protein sequence ID" value="CAG8738358.1"/>
    <property type="molecule type" value="Genomic_DNA"/>
</dbReference>
<dbReference type="PROSITE" id="PS50097">
    <property type="entry name" value="BTB"/>
    <property type="match status" value="1"/>
</dbReference>
<reference evidence="3" key="1">
    <citation type="submission" date="2021-06" db="EMBL/GenBank/DDBJ databases">
        <authorList>
            <person name="Kallberg Y."/>
            <person name="Tangrot J."/>
            <person name="Rosling A."/>
        </authorList>
    </citation>
    <scope>NUCLEOTIDE SEQUENCE</scope>
    <source>
        <strain evidence="3">CL551</strain>
    </source>
</reference>